<feature type="short sequence motif" description="GXSXG" evidence="2">
    <location>
        <begin position="116"/>
        <end position="120"/>
    </location>
</feature>
<evidence type="ECO:0000259" key="4">
    <source>
        <dbReference type="PROSITE" id="PS51635"/>
    </source>
</evidence>
<dbReference type="SUPFAM" id="SSF52151">
    <property type="entry name" value="FabD/lysophospholipase-like"/>
    <property type="match status" value="1"/>
</dbReference>
<keyword evidence="2" id="KW-0378">Hydrolase</keyword>
<evidence type="ECO:0000256" key="1">
    <source>
        <dbReference type="ARBA" id="ARBA00023098"/>
    </source>
</evidence>
<evidence type="ECO:0000313" key="6">
    <source>
        <dbReference type="Proteomes" id="UP001139410"/>
    </source>
</evidence>
<reference evidence="5" key="1">
    <citation type="submission" date="2022-01" db="EMBL/GenBank/DDBJ databases">
        <authorList>
            <person name="Jo J.-H."/>
            <person name="Im W.-T."/>
        </authorList>
    </citation>
    <scope>NUCLEOTIDE SEQUENCE</scope>
    <source>
        <strain evidence="5">G124</strain>
    </source>
</reference>
<comment type="caution">
    <text evidence="5">The sequence shown here is derived from an EMBL/GenBank/DDBJ whole genome shotgun (WGS) entry which is preliminary data.</text>
</comment>
<dbReference type="PROSITE" id="PS51257">
    <property type="entry name" value="PROKAR_LIPOPROTEIN"/>
    <property type="match status" value="1"/>
</dbReference>
<dbReference type="InterPro" id="IPR002641">
    <property type="entry name" value="PNPLA_dom"/>
</dbReference>
<feature type="domain" description="PNPLA" evidence="4">
    <location>
        <begin position="86"/>
        <end position="275"/>
    </location>
</feature>
<dbReference type="Proteomes" id="UP001139410">
    <property type="component" value="Unassembled WGS sequence"/>
</dbReference>
<name>A0A9X1QNY9_9SPHN</name>
<dbReference type="PROSITE" id="PS51635">
    <property type="entry name" value="PNPLA"/>
    <property type="match status" value="1"/>
</dbReference>
<dbReference type="Gene3D" id="3.40.1090.10">
    <property type="entry name" value="Cytosolic phospholipase A2 catalytic domain"/>
    <property type="match status" value="1"/>
</dbReference>
<organism evidence="5 6">
    <name type="scientific">Sphingomonas cremea</name>
    <dbReference type="NCBI Taxonomy" id="2904799"/>
    <lineage>
        <taxon>Bacteria</taxon>
        <taxon>Pseudomonadati</taxon>
        <taxon>Pseudomonadota</taxon>
        <taxon>Alphaproteobacteria</taxon>
        <taxon>Sphingomonadales</taxon>
        <taxon>Sphingomonadaceae</taxon>
        <taxon>Sphingomonas</taxon>
    </lineage>
</organism>
<proteinExistence type="predicted"/>
<gene>
    <name evidence="5" type="ORF">LVY65_11185</name>
</gene>
<evidence type="ECO:0000313" key="5">
    <source>
        <dbReference type="EMBL" id="MCF2515622.1"/>
    </source>
</evidence>
<keyword evidence="2" id="KW-0442">Lipid degradation</keyword>
<keyword evidence="6" id="KW-1185">Reference proteome</keyword>
<evidence type="ECO:0000256" key="2">
    <source>
        <dbReference type="PROSITE-ProRule" id="PRU01161"/>
    </source>
</evidence>
<protein>
    <submittedName>
        <fullName evidence="5">Patatin-like phospholipase family protein</fullName>
    </submittedName>
</protein>
<accession>A0A9X1QNY9</accession>
<feature type="active site" description="Nucleophile" evidence="2">
    <location>
        <position position="118"/>
    </location>
</feature>
<dbReference type="GO" id="GO:0016787">
    <property type="term" value="F:hydrolase activity"/>
    <property type="evidence" value="ECO:0007669"/>
    <property type="project" value="UniProtKB-UniRule"/>
</dbReference>
<keyword evidence="3" id="KW-0732">Signal</keyword>
<sequence length="396" mass="43034">MTSVMRTALAAIALPLVLVACTTPQRIAAVPSTQTSAAQPMVDNIRYVESRNADEFTREYLASMFKERSYLVRLGHTGPMPPAAFLAISGGGENGAFGAGLLAGWAGRPEFKTVTGVSTGALTAPFAFLGPKYDGVLREVYTNTTDAGIYKKRSMISGILGDAMATTQPLQKLVERLITPAFLAEIAAEYEKGRLLLVGTTDLDARDAVVWNMTALAASNDPDALTLFRQVLVASAAIPGAFPPMMIDVTVEGKHYQEMHVDGGATAQVFIYPPNFHLHDVAKAEGFDRPEALYIIRNAQLDADWGDVDRKTMSIATNAITSIIHAQGNGDLQRMYLTAQRDMLDYNLALIPADFKAVSKSEFDPVYMRLLYDRGLQMARNGFPWLKYPPGYGPAK</sequence>
<keyword evidence="1 2" id="KW-0443">Lipid metabolism</keyword>
<dbReference type="EMBL" id="JAKFGM010000003">
    <property type="protein sequence ID" value="MCF2515622.1"/>
    <property type="molecule type" value="Genomic_DNA"/>
</dbReference>
<feature type="signal peptide" evidence="3">
    <location>
        <begin position="1"/>
        <end position="28"/>
    </location>
</feature>
<feature type="short sequence motif" description="GXGXXG" evidence="2">
    <location>
        <begin position="90"/>
        <end position="95"/>
    </location>
</feature>
<dbReference type="RefSeq" id="WP_235068325.1">
    <property type="nucleotide sequence ID" value="NZ_JAKFGM010000003.1"/>
</dbReference>
<dbReference type="GO" id="GO:0016042">
    <property type="term" value="P:lipid catabolic process"/>
    <property type="evidence" value="ECO:0007669"/>
    <property type="project" value="UniProtKB-UniRule"/>
</dbReference>
<feature type="short sequence motif" description="DGA/G" evidence="2">
    <location>
        <begin position="262"/>
        <end position="264"/>
    </location>
</feature>
<dbReference type="InterPro" id="IPR016035">
    <property type="entry name" value="Acyl_Trfase/lysoPLipase"/>
</dbReference>
<feature type="active site" description="Proton acceptor" evidence="2">
    <location>
        <position position="262"/>
    </location>
</feature>
<feature type="chain" id="PRO_5040739930" evidence="3">
    <location>
        <begin position="29"/>
        <end position="396"/>
    </location>
</feature>
<dbReference type="Pfam" id="PF01734">
    <property type="entry name" value="Patatin"/>
    <property type="match status" value="1"/>
</dbReference>
<dbReference type="AlphaFoldDB" id="A0A9X1QNY9"/>
<evidence type="ECO:0000256" key="3">
    <source>
        <dbReference type="SAM" id="SignalP"/>
    </source>
</evidence>